<dbReference type="EMBL" id="FMVW01000005">
    <property type="protein sequence ID" value="SCZ39912.1"/>
    <property type="molecule type" value="Genomic_DNA"/>
</dbReference>
<dbReference type="STRING" id="1120955.SAMN03080610_02571"/>
<dbReference type="PANTHER" id="PTHR43103:SF3">
    <property type="entry name" value="ADP-L-GLYCERO-D-MANNO-HEPTOSE-6-EPIMERASE"/>
    <property type="match status" value="1"/>
</dbReference>
<dbReference type="InterPro" id="IPR050005">
    <property type="entry name" value="DenD"/>
</dbReference>
<dbReference type="CDD" id="cd05238">
    <property type="entry name" value="Gne_like_SDR_e"/>
    <property type="match status" value="1"/>
</dbReference>
<dbReference type="Proteomes" id="UP000199347">
    <property type="component" value="Unassembled WGS sequence"/>
</dbReference>
<keyword evidence="1" id="KW-0521">NADP</keyword>
<organism evidence="4 5">
    <name type="scientific">Afifella marina DSM 2698</name>
    <dbReference type="NCBI Taxonomy" id="1120955"/>
    <lineage>
        <taxon>Bacteria</taxon>
        <taxon>Pseudomonadati</taxon>
        <taxon>Pseudomonadota</taxon>
        <taxon>Alphaproteobacteria</taxon>
        <taxon>Hyphomicrobiales</taxon>
        <taxon>Afifellaceae</taxon>
        <taxon>Afifella</taxon>
    </lineage>
</organism>
<dbReference type="NCBIfam" id="NF043036">
    <property type="entry name" value="ErythonDh"/>
    <property type="match status" value="1"/>
</dbReference>
<evidence type="ECO:0000256" key="2">
    <source>
        <dbReference type="ARBA" id="ARBA00023277"/>
    </source>
</evidence>
<name>A0A1G5NRC2_AFIMA</name>
<keyword evidence="2" id="KW-0119">Carbohydrate metabolism</keyword>
<evidence type="ECO:0000313" key="5">
    <source>
        <dbReference type="Proteomes" id="UP000199347"/>
    </source>
</evidence>
<dbReference type="Pfam" id="PF01370">
    <property type="entry name" value="Epimerase"/>
    <property type="match status" value="1"/>
</dbReference>
<evidence type="ECO:0000313" key="4">
    <source>
        <dbReference type="EMBL" id="SCZ39912.1"/>
    </source>
</evidence>
<protein>
    <submittedName>
        <fullName evidence="4">Nucleoside-diphosphate-sugar epimerase</fullName>
    </submittedName>
</protein>
<dbReference type="SUPFAM" id="SSF51735">
    <property type="entry name" value="NAD(P)-binding Rossmann-fold domains"/>
    <property type="match status" value="1"/>
</dbReference>
<dbReference type="Gene3D" id="3.90.25.10">
    <property type="entry name" value="UDP-galactose 4-epimerase, domain 1"/>
    <property type="match status" value="1"/>
</dbReference>
<dbReference type="PANTHER" id="PTHR43103">
    <property type="entry name" value="NUCLEOSIDE-DIPHOSPHATE-SUGAR EPIMERASE"/>
    <property type="match status" value="1"/>
</dbReference>
<dbReference type="InterPro" id="IPR001509">
    <property type="entry name" value="Epimerase_deHydtase"/>
</dbReference>
<feature type="domain" description="NAD-dependent epimerase/dehydratase" evidence="3">
    <location>
        <begin position="3"/>
        <end position="233"/>
    </location>
</feature>
<reference evidence="4 5" key="1">
    <citation type="submission" date="2016-10" db="EMBL/GenBank/DDBJ databases">
        <authorList>
            <person name="de Groot N.N."/>
        </authorList>
    </citation>
    <scope>NUCLEOTIDE SEQUENCE [LARGE SCALE GENOMIC DNA]</scope>
    <source>
        <strain evidence="4 5">DSM 2698</strain>
    </source>
</reference>
<dbReference type="AlphaFoldDB" id="A0A1G5NRC2"/>
<dbReference type="InterPro" id="IPR036291">
    <property type="entry name" value="NAD(P)-bd_dom_sf"/>
</dbReference>
<gene>
    <name evidence="4" type="ORF">SAMN03080610_02571</name>
</gene>
<dbReference type="GO" id="GO:0016491">
    <property type="term" value="F:oxidoreductase activity"/>
    <property type="evidence" value="ECO:0007669"/>
    <property type="project" value="InterPro"/>
</dbReference>
<dbReference type="RefSeq" id="WP_092813654.1">
    <property type="nucleotide sequence ID" value="NZ_FMVW01000005.1"/>
</dbReference>
<dbReference type="Gene3D" id="3.40.50.720">
    <property type="entry name" value="NAD(P)-binding Rossmann-like Domain"/>
    <property type="match status" value="1"/>
</dbReference>
<keyword evidence="5" id="KW-1185">Reference proteome</keyword>
<evidence type="ECO:0000256" key="1">
    <source>
        <dbReference type="ARBA" id="ARBA00022857"/>
    </source>
</evidence>
<proteinExistence type="predicted"/>
<evidence type="ECO:0000259" key="3">
    <source>
        <dbReference type="Pfam" id="PF01370"/>
    </source>
</evidence>
<accession>A0A1G5NRC2</accession>
<sequence length="327" mass="35067">MHILITGAAGMIGRKIAENLVTTGSLGGRPVTKITLQDIVEPHTYGSEETAIFPVVGDMTDHALIEHVMAERPDVVIHLAAVVSGEAEADLDKGYRVNLDGTRALLEAIRRANYAPRVVFASSIAVYGPPFADPIPDDVELHPLTSYGTAKAMGELLVSDYSRRGILDGISLRLPTICVRPGKPNRAASGFFSSIIREPLKGEETVLPVGEDVRHFFASPRSAVDFFLHAATMDTEALKGHRALAMPGVSASVGEEIAALREIGGDKVVALIRKEPDATIQGFVHNWPANIAARRARDHGFEAESDFAGIVRAHIEDEHGGKPPILA</sequence>
<dbReference type="OrthoDB" id="9801056at2"/>